<dbReference type="EMBL" id="VSSQ01075299">
    <property type="protein sequence ID" value="MPN25935.1"/>
    <property type="molecule type" value="Genomic_DNA"/>
</dbReference>
<sequence length="90" mass="10028">MISDAEEFTLITQFAKLNHKAIVRRIQHSILDVMARGTAHREEGLAVYRKALPAHQLQDIVSYGPHVPAVPVRDGICLQQVVVFVVAVDE</sequence>
<gene>
    <name evidence="1" type="ORF">SDC9_173356</name>
</gene>
<protein>
    <submittedName>
        <fullName evidence="1">Uncharacterized protein</fullName>
    </submittedName>
</protein>
<comment type="caution">
    <text evidence="1">The sequence shown here is derived from an EMBL/GenBank/DDBJ whole genome shotgun (WGS) entry which is preliminary data.</text>
</comment>
<name>A0A645GGW4_9ZZZZ</name>
<reference evidence="1" key="1">
    <citation type="submission" date="2019-08" db="EMBL/GenBank/DDBJ databases">
        <authorList>
            <person name="Kucharzyk K."/>
            <person name="Murdoch R.W."/>
            <person name="Higgins S."/>
            <person name="Loffler F."/>
        </authorList>
    </citation>
    <scope>NUCLEOTIDE SEQUENCE</scope>
</reference>
<organism evidence="1">
    <name type="scientific">bioreactor metagenome</name>
    <dbReference type="NCBI Taxonomy" id="1076179"/>
    <lineage>
        <taxon>unclassified sequences</taxon>
        <taxon>metagenomes</taxon>
        <taxon>ecological metagenomes</taxon>
    </lineage>
</organism>
<proteinExistence type="predicted"/>
<accession>A0A645GGW4</accession>
<dbReference type="AlphaFoldDB" id="A0A645GGW4"/>
<evidence type="ECO:0000313" key="1">
    <source>
        <dbReference type="EMBL" id="MPN25935.1"/>
    </source>
</evidence>